<protein>
    <recommendedName>
        <fullName evidence="3">DUF2267 domain-containing protein</fullName>
    </recommendedName>
</protein>
<keyword evidence="2" id="KW-1185">Reference proteome</keyword>
<reference evidence="1" key="2">
    <citation type="submission" date="2020-09" db="EMBL/GenBank/DDBJ databases">
        <authorList>
            <person name="Sun Q."/>
            <person name="Zhou Y."/>
        </authorList>
    </citation>
    <scope>NUCLEOTIDE SEQUENCE</scope>
    <source>
        <strain evidence="1">CGMCC 1.7081</strain>
    </source>
</reference>
<organism evidence="1 2">
    <name type="scientific">Pseudodonghicola xiamenensis</name>
    <dbReference type="NCBI Taxonomy" id="337702"/>
    <lineage>
        <taxon>Bacteria</taxon>
        <taxon>Pseudomonadati</taxon>
        <taxon>Pseudomonadota</taxon>
        <taxon>Alphaproteobacteria</taxon>
        <taxon>Rhodobacterales</taxon>
        <taxon>Paracoccaceae</taxon>
        <taxon>Pseudodonghicola</taxon>
    </lineage>
</organism>
<accession>A0A8J3MEE7</accession>
<dbReference type="AlphaFoldDB" id="A0A8J3MEE7"/>
<dbReference type="Proteomes" id="UP000611500">
    <property type="component" value="Unassembled WGS sequence"/>
</dbReference>
<sequence>MPMPHTYRQASREWRAMMDDAKDRMGLISDNSAYTALQGVLYVFRRRVTVQQGLIFASMLPCVPRAIFVEDWDIALPQLPFGSREEMTVEAKALRPHHNLTPDNAIEATAWTLRRAVLPAVFERAVAACPVGAVEFWHTDADPAELGPRIV</sequence>
<reference evidence="1" key="1">
    <citation type="journal article" date="2014" name="Int. J. Syst. Evol. Microbiol.">
        <title>Complete genome sequence of Corynebacterium casei LMG S-19264T (=DSM 44701T), isolated from a smear-ripened cheese.</title>
        <authorList>
            <consortium name="US DOE Joint Genome Institute (JGI-PGF)"/>
            <person name="Walter F."/>
            <person name="Albersmeier A."/>
            <person name="Kalinowski J."/>
            <person name="Ruckert C."/>
        </authorList>
    </citation>
    <scope>NUCLEOTIDE SEQUENCE</scope>
    <source>
        <strain evidence="1">CGMCC 1.7081</strain>
    </source>
</reference>
<dbReference type="InterPro" id="IPR038282">
    <property type="entry name" value="DUF2267_sf"/>
</dbReference>
<dbReference type="EMBL" id="BNAP01000005">
    <property type="protein sequence ID" value="GHG88383.1"/>
    <property type="molecule type" value="Genomic_DNA"/>
</dbReference>
<dbReference type="RefSeq" id="WP_028093208.1">
    <property type="nucleotide sequence ID" value="NZ_BNAP01000005.1"/>
</dbReference>
<dbReference type="InterPro" id="IPR018727">
    <property type="entry name" value="DUF2267"/>
</dbReference>
<comment type="caution">
    <text evidence="1">The sequence shown here is derived from an EMBL/GenBank/DDBJ whole genome shotgun (WGS) entry which is preliminary data.</text>
</comment>
<evidence type="ECO:0000313" key="1">
    <source>
        <dbReference type="EMBL" id="GHG88383.1"/>
    </source>
</evidence>
<evidence type="ECO:0008006" key="3">
    <source>
        <dbReference type="Google" id="ProtNLM"/>
    </source>
</evidence>
<name>A0A8J3MEE7_9RHOB</name>
<gene>
    <name evidence="1" type="ORF">GCM10010961_17410</name>
</gene>
<dbReference type="Gene3D" id="1.10.490.110">
    <property type="entry name" value="Uncharacterized conserved protein DUF2267"/>
    <property type="match status" value="1"/>
</dbReference>
<evidence type="ECO:0000313" key="2">
    <source>
        <dbReference type="Proteomes" id="UP000611500"/>
    </source>
</evidence>
<dbReference type="Pfam" id="PF10025">
    <property type="entry name" value="DUF2267"/>
    <property type="match status" value="1"/>
</dbReference>
<proteinExistence type="predicted"/>